<proteinExistence type="predicted"/>
<accession>A0AC34QZN4</accession>
<sequence>MFCLNFLFLLNLFFVIFATPNCTKVVIFSLENSTNYVDASDFEQQKQTVISLINASGEGDEKIPSGGSTAYSFATPIACSVSSSFFNVISFLDNYLDDVFTKGFPCQPQISTKSTLDNYIMNELNVVYYQRSNGKPILPQFKRYFVIFTYATEETDFANAGISSRLLMPDAKMIPVGMRPGLQSGIIQNFSNDSILFSNSTTVANQILAELRC</sequence>
<name>A0AC34QZN4_9BILA</name>
<dbReference type="WBParaSite" id="JU765_v2.g20665.t1">
    <property type="protein sequence ID" value="JU765_v2.g20665.t1"/>
    <property type="gene ID" value="JU765_v2.g20665"/>
</dbReference>
<dbReference type="Proteomes" id="UP000887576">
    <property type="component" value="Unplaced"/>
</dbReference>
<evidence type="ECO:0000313" key="1">
    <source>
        <dbReference type="Proteomes" id="UP000887576"/>
    </source>
</evidence>
<evidence type="ECO:0000313" key="2">
    <source>
        <dbReference type="WBParaSite" id="JU765_v2.g20665.t1"/>
    </source>
</evidence>
<protein>
    <submittedName>
        <fullName evidence="2">Uncharacterized protein</fullName>
    </submittedName>
</protein>
<reference evidence="2" key="1">
    <citation type="submission" date="2022-11" db="UniProtKB">
        <authorList>
            <consortium name="WormBaseParasite"/>
        </authorList>
    </citation>
    <scope>IDENTIFICATION</scope>
</reference>
<organism evidence="1 2">
    <name type="scientific">Panagrolaimus sp. JU765</name>
    <dbReference type="NCBI Taxonomy" id="591449"/>
    <lineage>
        <taxon>Eukaryota</taxon>
        <taxon>Metazoa</taxon>
        <taxon>Ecdysozoa</taxon>
        <taxon>Nematoda</taxon>
        <taxon>Chromadorea</taxon>
        <taxon>Rhabditida</taxon>
        <taxon>Tylenchina</taxon>
        <taxon>Panagrolaimomorpha</taxon>
        <taxon>Panagrolaimoidea</taxon>
        <taxon>Panagrolaimidae</taxon>
        <taxon>Panagrolaimus</taxon>
    </lineage>
</organism>